<feature type="transmembrane region" description="Helical" evidence="7">
    <location>
        <begin position="444"/>
        <end position="464"/>
    </location>
</feature>
<dbReference type="Gene3D" id="2.30.30.60">
    <property type="match status" value="1"/>
</dbReference>
<dbReference type="InterPro" id="IPR023408">
    <property type="entry name" value="MscS_beta-dom_sf"/>
</dbReference>
<dbReference type="Proteomes" id="UP000284706">
    <property type="component" value="Unassembled WGS sequence"/>
</dbReference>
<feature type="compositionally biased region" description="Acidic residues" evidence="6">
    <location>
        <begin position="42"/>
        <end position="56"/>
    </location>
</feature>
<evidence type="ECO:0000256" key="1">
    <source>
        <dbReference type="ARBA" id="ARBA00004370"/>
    </source>
</evidence>
<feature type="compositionally biased region" description="Basic residues" evidence="6">
    <location>
        <begin position="315"/>
        <end position="329"/>
    </location>
</feature>
<proteinExistence type="predicted"/>
<accession>A0A409YJ04</accession>
<dbReference type="Gene3D" id="1.10.238.10">
    <property type="entry name" value="EF-hand"/>
    <property type="match status" value="1"/>
</dbReference>
<dbReference type="Pfam" id="PF25886">
    <property type="entry name" value="Msy1"/>
    <property type="match status" value="1"/>
</dbReference>
<name>A0A409YJ04_9AGAR</name>
<dbReference type="PROSITE" id="PS00018">
    <property type="entry name" value="EF_HAND_1"/>
    <property type="match status" value="1"/>
</dbReference>
<dbReference type="PANTHER" id="PTHR31323">
    <property type="entry name" value="MECHANOSENSITIVE ION CHANNEL PROTEIN MSY2"/>
    <property type="match status" value="1"/>
</dbReference>
<feature type="transmembrane region" description="Helical" evidence="7">
    <location>
        <begin position="121"/>
        <end position="147"/>
    </location>
</feature>
<feature type="transmembrane region" description="Helical" evidence="7">
    <location>
        <begin position="167"/>
        <end position="188"/>
    </location>
</feature>
<dbReference type="Pfam" id="PF00924">
    <property type="entry name" value="MS_channel_2nd"/>
    <property type="match status" value="1"/>
</dbReference>
<dbReference type="InterPro" id="IPR058650">
    <property type="entry name" value="Msy1/2-like"/>
</dbReference>
<feature type="region of interest" description="Disordered" evidence="6">
    <location>
        <begin position="1"/>
        <end position="59"/>
    </location>
</feature>
<dbReference type="InParanoid" id="A0A409YJ04"/>
<dbReference type="STRING" id="231916.A0A409YJ04"/>
<keyword evidence="5 7" id="KW-0472">Membrane</keyword>
<dbReference type="PROSITE" id="PS50222">
    <property type="entry name" value="EF_HAND_2"/>
    <property type="match status" value="1"/>
</dbReference>
<feature type="transmembrane region" description="Helical" evidence="7">
    <location>
        <begin position="81"/>
        <end position="101"/>
    </location>
</feature>
<keyword evidence="2 7" id="KW-0812">Transmembrane</keyword>
<dbReference type="InterPro" id="IPR010920">
    <property type="entry name" value="LSM_dom_sf"/>
</dbReference>
<evidence type="ECO:0000256" key="6">
    <source>
        <dbReference type="SAM" id="MobiDB-lite"/>
    </source>
</evidence>
<dbReference type="GO" id="GO:0016020">
    <property type="term" value="C:membrane"/>
    <property type="evidence" value="ECO:0007669"/>
    <property type="project" value="UniProtKB-SubCell"/>
</dbReference>
<comment type="subcellular location">
    <subcellularLocation>
        <location evidence="1">Membrane</location>
    </subcellularLocation>
</comment>
<dbReference type="InterPro" id="IPR002048">
    <property type="entry name" value="EF_hand_dom"/>
</dbReference>
<protein>
    <recommendedName>
        <fullName evidence="8">EF-hand domain-containing protein</fullName>
    </recommendedName>
</protein>
<evidence type="ECO:0000256" key="4">
    <source>
        <dbReference type="ARBA" id="ARBA00022989"/>
    </source>
</evidence>
<dbReference type="InterPro" id="IPR011992">
    <property type="entry name" value="EF-hand-dom_pair"/>
</dbReference>
<evidence type="ECO:0000256" key="2">
    <source>
        <dbReference type="ARBA" id="ARBA00022692"/>
    </source>
</evidence>
<gene>
    <name evidence="9" type="ORF">CVT26_004918</name>
</gene>
<dbReference type="GO" id="GO:0005509">
    <property type="term" value="F:calcium ion binding"/>
    <property type="evidence" value="ECO:0007669"/>
    <property type="project" value="InterPro"/>
</dbReference>
<keyword evidence="4 7" id="KW-1133">Transmembrane helix</keyword>
<dbReference type="Pfam" id="PF13405">
    <property type="entry name" value="EF-hand_6"/>
    <property type="match status" value="1"/>
</dbReference>
<sequence length="715" mass="81200">MATKEGQKGAGTPPIETQNTKDYVDNVDDSDSDTAGTRSSDEFDWFEDEHDQENENGDPLAAKRGRRLWLAFMKLSRPIRALFISVLGAAIFATPLIVVNVRFQESIVKTQIHVWSLWFTISWAAGCGTYILVDAIPRIVIIVTRLFGGQIERLKIQVELVMAVKAWLKLALDITWAWVALSVIRAVYRPFGSYWVIVNRVMQALFTAGILLFVEKLFLQFVAINFHQKALADRIAENQLGLKALDHLSNPYPYSPKKSPYTTKRGHKATASTGSFDFRSSGMFEYRSLKRGETSTEASPRSGDTSPFAEQKPQPVKHVHRPHMKKRKKKMTSVIVDQVGEAISHVAFKQPKAYSGLYSARRLARKLFSTLSDVNPPRSHLVVDDFYPYFRTAAEAHEAFSVFDKDGNGDISKREMREAVQRIYRERKALIAGLKDVGSIVAKLDAVLLFTCLLFFIFICLLIFNPSNTIASLVPLASMVLGFSFIFGHSAQILFESLIFIFSTHVFDVGDLVMIDDQVMFVKEFGLFSTTFRRVDGQEVIAPNSLLSSSKLVHNLRRCKSMWETTELTVSYNTPMEVIEQLRQKISAYMQANSREWADSYLNIDRMEYQNAIHLIVGMEHRPSWQDWGGRWTRRTAFMRFLRTVLEELDIRYTMPIQPVLLPSGEATYRPPRMQSPPQGTHGTVDPWLQGNAGFYQSDYGRLANPVFRTGVSSF</sequence>
<keyword evidence="10" id="KW-1185">Reference proteome</keyword>
<reference evidence="9 10" key="1">
    <citation type="journal article" date="2018" name="Evol. Lett.">
        <title>Horizontal gene cluster transfer increased hallucinogenic mushroom diversity.</title>
        <authorList>
            <person name="Reynolds H.T."/>
            <person name="Vijayakumar V."/>
            <person name="Gluck-Thaler E."/>
            <person name="Korotkin H.B."/>
            <person name="Matheny P.B."/>
            <person name="Slot J.C."/>
        </authorList>
    </citation>
    <scope>NUCLEOTIDE SEQUENCE [LARGE SCALE GENOMIC DNA]</scope>
    <source>
        <strain evidence="9 10">SRW20</strain>
    </source>
</reference>
<evidence type="ECO:0000256" key="7">
    <source>
        <dbReference type="SAM" id="Phobius"/>
    </source>
</evidence>
<dbReference type="CDD" id="cd00051">
    <property type="entry name" value="EFh"/>
    <property type="match status" value="1"/>
</dbReference>
<feature type="domain" description="EF-hand" evidence="8">
    <location>
        <begin position="391"/>
        <end position="426"/>
    </location>
</feature>
<dbReference type="SUPFAM" id="SSF50182">
    <property type="entry name" value="Sm-like ribonucleoproteins"/>
    <property type="match status" value="1"/>
</dbReference>
<dbReference type="GO" id="GO:0005262">
    <property type="term" value="F:calcium channel activity"/>
    <property type="evidence" value="ECO:0007669"/>
    <property type="project" value="TreeGrafter"/>
</dbReference>
<dbReference type="InterPro" id="IPR006685">
    <property type="entry name" value="MscS_channel_2nd"/>
</dbReference>
<dbReference type="OrthoDB" id="544685at2759"/>
<feature type="transmembrane region" description="Helical" evidence="7">
    <location>
        <begin position="470"/>
        <end position="488"/>
    </location>
</feature>
<evidence type="ECO:0000256" key="3">
    <source>
        <dbReference type="ARBA" id="ARBA00022837"/>
    </source>
</evidence>
<organism evidence="9 10">
    <name type="scientific">Gymnopilus dilepis</name>
    <dbReference type="NCBI Taxonomy" id="231916"/>
    <lineage>
        <taxon>Eukaryota</taxon>
        <taxon>Fungi</taxon>
        <taxon>Dikarya</taxon>
        <taxon>Basidiomycota</taxon>
        <taxon>Agaricomycotina</taxon>
        <taxon>Agaricomycetes</taxon>
        <taxon>Agaricomycetidae</taxon>
        <taxon>Agaricales</taxon>
        <taxon>Agaricineae</taxon>
        <taxon>Hymenogastraceae</taxon>
        <taxon>Gymnopilus</taxon>
    </lineage>
</organism>
<evidence type="ECO:0000256" key="5">
    <source>
        <dbReference type="ARBA" id="ARBA00023136"/>
    </source>
</evidence>
<feature type="region of interest" description="Disordered" evidence="6">
    <location>
        <begin position="289"/>
        <end position="329"/>
    </location>
</feature>
<dbReference type="GO" id="GO:0006874">
    <property type="term" value="P:intracellular calcium ion homeostasis"/>
    <property type="evidence" value="ECO:0007669"/>
    <property type="project" value="TreeGrafter"/>
</dbReference>
<evidence type="ECO:0000259" key="8">
    <source>
        <dbReference type="PROSITE" id="PS50222"/>
    </source>
</evidence>
<comment type="caution">
    <text evidence="9">The sequence shown here is derived from an EMBL/GenBank/DDBJ whole genome shotgun (WGS) entry which is preliminary data.</text>
</comment>
<keyword evidence="3" id="KW-0106">Calcium</keyword>
<dbReference type="InterPro" id="IPR018247">
    <property type="entry name" value="EF_Hand_1_Ca_BS"/>
</dbReference>
<dbReference type="AlphaFoldDB" id="A0A409YJ04"/>
<evidence type="ECO:0000313" key="9">
    <source>
        <dbReference type="EMBL" id="PPR02974.1"/>
    </source>
</evidence>
<evidence type="ECO:0000313" key="10">
    <source>
        <dbReference type="Proteomes" id="UP000284706"/>
    </source>
</evidence>
<dbReference type="SMART" id="SM00054">
    <property type="entry name" value="EFh"/>
    <property type="match status" value="1"/>
</dbReference>
<dbReference type="SUPFAM" id="SSF47473">
    <property type="entry name" value="EF-hand"/>
    <property type="match status" value="1"/>
</dbReference>
<dbReference type="PANTHER" id="PTHR31323:SF11">
    <property type="entry name" value="EF-HAND DOMAIN-CONTAINING PROTEIN"/>
    <property type="match status" value="1"/>
</dbReference>
<feature type="compositionally biased region" description="Polar residues" evidence="6">
    <location>
        <begin position="295"/>
        <end position="305"/>
    </location>
</feature>
<dbReference type="EMBL" id="NHYE01000796">
    <property type="protein sequence ID" value="PPR02974.1"/>
    <property type="molecule type" value="Genomic_DNA"/>
</dbReference>